<keyword evidence="5" id="KW-0548">Nucleotidyltransferase</keyword>
<reference evidence="5" key="1">
    <citation type="submission" date="2022-10" db="EMBL/GenBank/DDBJ databases">
        <title>Rhodococcus sp.75.</title>
        <authorList>
            <person name="Sun M."/>
        </authorList>
    </citation>
    <scope>NUCLEOTIDE SEQUENCE</scope>
    <source>
        <strain evidence="5">75</strain>
    </source>
</reference>
<evidence type="ECO:0000313" key="6">
    <source>
        <dbReference type="Proteomes" id="UP001164965"/>
    </source>
</evidence>
<keyword evidence="6" id="KW-1185">Reference proteome</keyword>
<dbReference type="NCBIfam" id="TIGR00254">
    <property type="entry name" value="GGDEF"/>
    <property type="match status" value="1"/>
</dbReference>
<dbReference type="EC" id="2.7.7.65" evidence="5"/>
<sequence>MGEPWFRSMFEACAVGMALADEDGLLVEANPAYCTLVGRSVPDLVGRSSREFTHPEDLLQHAGVEAMMSAVQVGQAAAQLEKRYVRPDGTVRWAWASMTYVAGAGGRRWTMATVHDITDRRRLEDTLRVEAGTDALTGLWNRRGWRAEMRALLNGRELTAPMTIAMLDVDHFKVYNDVYGHRAGDELLRELGARAQAVLRGDDVLARWGGEEFALALPRCAPTDAARVLNLLAQLVPDGQSFSAGYTTMRAGESVADAVDRADALLYTAKRRGRRRAVTDDNHPVTPIAGTTSP</sequence>
<dbReference type="Proteomes" id="UP001164965">
    <property type="component" value="Chromosome"/>
</dbReference>
<feature type="domain" description="GGDEF" evidence="4">
    <location>
        <begin position="160"/>
        <end position="282"/>
    </location>
</feature>
<dbReference type="CDD" id="cd01949">
    <property type="entry name" value="GGDEF"/>
    <property type="match status" value="1"/>
</dbReference>
<proteinExistence type="predicted"/>
<dbReference type="PANTHER" id="PTHR45138:SF9">
    <property type="entry name" value="DIGUANYLATE CYCLASE DGCM-RELATED"/>
    <property type="match status" value="1"/>
</dbReference>
<feature type="domain" description="PAC" evidence="3">
    <location>
        <begin position="78"/>
        <end position="129"/>
    </location>
</feature>
<dbReference type="SUPFAM" id="SSF55073">
    <property type="entry name" value="Nucleotide cyclase"/>
    <property type="match status" value="1"/>
</dbReference>
<dbReference type="InterPro" id="IPR043128">
    <property type="entry name" value="Rev_trsase/Diguanyl_cyclase"/>
</dbReference>
<evidence type="ECO:0000259" key="2">
    <source>
        <dbReference type="PROSITE" id="PS50112"/>
    </source>
</evidence>
<keyword evidence="5" id="KW-0808">Transferase</keyword>
<dbReference type="InterPro" id="IPR000160">
    <property type="entry name" value="GGDEF_dom"/>
</dbReference>
<dbReference type="PROSITE" id="PS50112">
    <property type="entry name" value="PAS"/>
    <property type="match status" value="1"/>
</dbReference>
<dbReference type="SMART" id="SM00091">
    <property type="entry name" value="PAS"/>
    <property type="match status" value="1"/>
</dbReference>
<dbReference type="Gene3D" id="3.30.450.20">
    <property type="entry name" value="PAS domain"/>
    <property type="match status" value="1"/>
</dbReference>
<evidence type="ECO:0000259" key="3">
    <source>
        <dbReference type="PROSITE" id="PS50113"/>
    </source>
</evidence>
<dbReference type="EMBL" id="CP110615">
    <property type="protein sequence ID" value="UZJ23646.1"/>
    <property type="molecule type" value="Genomic_DNA"/>
</dbReference>
<dbReference type="InterPro" id="IPR013767">
    <property type="entry name" value="PAS_fold"/>
</dbReference>
<feature type="region of interest" description="Disordered" evidence="1">
    <location>
        <begin position="273"/>
        <end position="294"/>
    </location>
</feature>
<dbReference type="PROSITE" id="PS50887">
    <property type="entry name" value="GGDEF"/>
    <property type="match status" value="1"/>
</dbReference>
<dbReference type="InterPro" id="IPR050469">
    <property type="entry name" value="Diguanylate_Cyclase"/>
</dbReference>
<dbReference type="Pfam" id="PF00990">
    <property type="entry name" value="GGDEF"/>
    <property type="match status" value="1"/>
</dbReference>
<feature type="domain" description="PAS" evidence="2">
    <location>
        <begin position="2"/>
        <end position="57"/>
    </location>
</feature>
<dbReference type="InterPro" id="IPR035965">
    <property type="entry name" value="PAS-like_dom_sf"/>
</dbReference>
<dbReference type="SUPFAM" id="SSF55785">
    <property type="entry name" value="PYP-like sensor domain (PAS domain)"/>
    <property type="match status" value="1"/>
</dbReference>
<dbReference type="SMART" id="SM00267">
    <property type="entry name" value="GGDEF"/>
    <property type="match status" value="1"/>
</dbReference>
<evidence type="ECO:0000313" key="5">
    <source>
        <dbReference type="EMBL" id="UZJ23646.1"/>
    </source>
</evidence>
<dbReference type="GO" id="GO:0052621">
    <property type="term" value="F:diguanylate cyclase activity"/>
    <property type="evidence" value="ECO:0007669"/>
    <property type="project" value="UniProtKB-EC"/>
</dbReference>
<organism evidence="5 6">
    <name type="scientific">Rhodococcus antarcticus</name>
    <dbReference type="NCBI Taxonomy" id="2987751"/>
    <lineage>
        <taxon>Bacteria</taxon>
        <taxon>Bacillati</taxon>
        <taxon>Actinomycetota</taxon>
        <taxon>Actinomycetes</taxon>
        <taxon>Mycobacteriales</taxon>
        <taxon>Nocardiaceae</taxon>
        <taxon>Rhodococcus</taxon>
    </lineage>
</organism>
<evidence type="ECO:0000256" key="1">
    <source>
        <dbReference type="SAM" id="MobiDB-lite"/>
    </source>
</evidence>
<dbReference type="Pfam" id="PF00989">
    <property type="entry name" value="PAS"/>
    <property type="match status" value="1"/>
</dbReference>
<dbReference type="SMART" id="SM00086">
    <property type="entry name" value="PAC"/>
    <property type="match status" value="1"/>
</dbReference>
<dbReference type="NCBIfam" id="TIGR00229">
    <property type="entry name" value="sensory_box"/>
    <property type="match status" value="1"/>
</dbReference>
<dbReference type="InterPro" id="IPR029787">
    <property type="entry name" value="Nucleotide_cyclase"/>
</dbReference>
<gene>
    <name evidence="5" type="ORF">RHODO2019_10505</name>
</gene>
<dbReference type="Gene3D" id="3.30.70.270">
    <property type="match status" value="1"/>
</dbReference>
<dbReference type="InterPro" id="IPR000014">
    <property type="entry name" value="PAS"/>
</dbReference>
<protein>
    <submittedName>
        <fullName evidence="5">Diguanylate cyclase</fullName>
        <ecNumber evidence="5">2.7.7.65</ecNumber>
    </submittedName>
</protein>
<dbReference type="RefSeq" id="WP_265381753.1">
    <property type="nucleotide sequence ID" value="NZ_CP110615.1"/>
</dbReference>
<dbReference type="PROSITE" id="PS50113">
    <property type="entry name" value="PAC"/>
    <property type="match status" value="1"/>
</dbReference>
<name>A0ABY6NX08_9NOCA</name>
<dbReference type="InterPro" id="IPR001610">
    <property type="entry name" value="PAC"/>
</dbReference>
<dbReference type="CDD" id="cd00130">
    <property type="entry name" value="PAS"/>
    <property type="match status" value="1"/>
</dbReference>
<evidence type="ECO:0000259" key="4">
    <source>
        <dbReference type="PROSITE" id="PS50887"/>
    </source>
</evidence>
<dbReference type="InterPro" id="IPR000700">
    <property type="entry name" value="PAS-assoc_C"/>
</dbReference>
<dbReference type="PANTHER" id="PTHR45138">
    <property type="entry name" value="REGULATORY COMPONENTS OF SENSORY TRANSDUCTION SYSTEM"/>
    <property type="match status" value="1"/>
</dbReference>
<accession>A0ABY6NX08</accession>